<feature type="region of interest" description="Disordered" evidence="7">
    <location>
        <begin position="708"/>
        <end position="735"/>
    </location>
</feature>
<sequence>MFTRFGRTIVRNPWKVIAVWVVLLVGSFFAPSLADQVSTDQASFLPSRYESVQAQELAERAFGNGDEATATIVVKRDDGQALTAADTQRVGELAGALQSADIDGVGTAVTGPQAVSPNKRVQLVNIALTGAPADPELGEAIGSIRDLVGSTLDDSGLSPAVTGDVAFIVDNQDAFDSALLVVSIVTLVLVVGLLLVIYRSPVAAFLPVVVVGVVSAVSSAVITLFVKAFGMQVDQSLLTILTVVLYGVGTDYIVFLLFRYRERLRAGDASTDALGMAVSRVGEVIASAAAAIVIAFGALLLAVFGGFRSLGPGLAIGVIVMAVAAVTLVPAIVSLIGPKVFWPSKSWQRTPRGSVFQRLGRLTGHRPALVAVASAGIMVVLAWGVFGLKVDYDQVGQLPADTESARALDDLQTGFPAGALNPTTVYVRADDSGRRLDPATLGRYAQTLTSVRGVGSLMPAPDGKPATISADGTTAQINLLLDTSPYSTKALDLAGDDLRKAAHDQAPPGTTALVGGVSSVFADIRDANNRDLRVIFPVAGVLIAVILGLLLRSLVAPVYLMIAVGLGFLATLGATVLAFQGIGDRPGLSFSLPIILYLFVVAIGTDYNILMIARLREEARAGNDPRTAAALAVQHGGPSVAAAGLILAGTFASMLFAGVSFLAEMGFAVSIGIVLSAFVMSLLLVPSITALLGHTAWWPGHGDAAARGGTRGIHGGGPDERRPASGYADAARPSA</sequence>
<keyword evidence="11" id="KW-1185">Reference proteome</keyword>
<keyword evidence="6 8" id="KW-0472">Membrane</keyword>
<organism evidence="10 11">
    <name type="scientific">Cryptosporangium aurantiacum</name>
    <dbReference type="NCBI Taxonomy" id="134849"/>
    <lineage>
        <taxon>Bacteria</taxon>
        <taxon>Bacillati</taxon>
        <taxon>Actinomycetota</taxon>
        <taxon>Actinomycetes</taxon>
        <taxon>Cryptosporangiales</taxon>
        <taxon>Cryptosporangiaceae</taxon>
        <taxon>Cryptosporangium</taxon>
    </lineage>
</organism>
<feature type="transmembrane region" description="Helical" evidence="8">
    <location>
        <begin position="558"/>
        <end position="582"/>
    </location>
</feature>
<name>A0A1M7RM09_9ACTN</name>
<dbReference type="SUPFAM" id="SSF82866">
    <property type="entry name" value="Multidrug efflux transporter AcrB transmembrane domain"/>
    <property type="match status" value="2"/>
</dbReference>
<proteinExistence type="inferred from homology"/>
<dbReference type="STRING" id="134849.SAMN05443668_12158"/>
<dbReference type="RefSeq" id="WP_073264848.1">
    <property type="nucleotide sequence ID" value="NZ_FRCS01000021.1"/>
</dbReference>
<evidence type="ECO:0000256" key="8">
    <source>
        <dbReference type="SAM" id="Phobius"/>
    </source>
</evidence>
<feature type="transmembrane region" description="Helical" evidence="8">
    <location>
        <begin position="313"/>
        <end position="336"/>
    </location>
</feature>
<feature type="transmembrane region" description="Helical" evidence="8">
    <location>
        <begin position="178"/>
        <end position="198"/>
    </location>
</feature>
<evidence type="ECO:0000313" key="11">
    <source>
        <dbReference type="Proteomes" id="UP000184440"/>
    </source>
</evidence>
<evidence type="ECO:0000256" key="5">
    <source>
        <dbReference type="ARBA" id="ARBA00022989"/>
    </source>
</evidence>
<evidence type="ECO:0000256" key="7">
    <source>
        <dbReference type="SAM" id="MobiDB-lite"/>
    </source>
</evidence>
<dbReference type="InterPro" id="IPR050545">
    <property type="entry name" value="Mycobact_MmpL"/>
</dbReference>
<feature type="transmembrane region" description="Helical" evidence="8">
    <location>
        <begin position="205"/>
        <end position="226"/>
    </location>
</feature>
<dbReference type="AlphaFoldDB" id="A0A1M7RM09"/>
<dbReference type="PROSITE" id="PS50156">
    <property type="entry name" value="SSD"/>
    <property type="match status" value="1"/>
</dbReference>
<dbReference type="Pfam" id="PF03176">
    <property type="entry name" value="MMPL"/>
    <property type="match status" value="2"/>
</dbReference>
<accession>A0A1M7RM09</accession>
<dbReference type="Proteomes" id="UP000184440">
    <property type="component" value="Unassembled WGS sequence"/>
</dbReference>
<dbReference type="GO" id="GO:0005886">
    <property type="term" value="C:plasma membrane"/>
    <property type="evidence" value="ECO:0007669"/>
    <property type="project" value="UniProtKB-SubCell"/>
</dbReference>
<evidence type="ECO:0000256" key="2">
    <source>
        <dbReference type="ARBA" id="ARBA00010157"/>
    </source>
</evidence>
<keyword evidence="3" id="KW-1003">Cell membrane</keyword>
<feature type="transmembrane region" description="Helical" evidence="8">
    <location>
        <begin position="636"/>
        <end position="659"/>
    </location>
</feature>
<feature type="transmembrane region" description="Helical" evidence="8">
    <location>
        <begin position="238"/>
        <end position="258"/>
    </location>
</feature>
<comment type="similarity">
    <text evidence="2">Belongs to the resistance-nodulation-cell division (RND) (TC 2.A.6) family. MmpL subfamily.</text>
</comment>
<feature type="transmembrane region" description="Helical" evidence="8">
    <location>
        <begin position="284"/>
        <end position="307"/>
    </location>
</feature>
<gene>
    <name evidence="10" type="ORF">SAMN05443668_12158</name>
</gene>
<dbReference type="Gene3D" id="1.20.1640.10">
    <property type="entry name" value="Multidrug efflux transporter AcrB transmembrane domain"/>
    <property type="match status" value="2"/>
</dbReference>
<evidence type="ECO:0000256" key="4">
    <source>
        <dbReference type="ARBA" id="ARBA00022692"/>
    </source>
</evidence>
<evidence type="ECO:0000256" key="1">
    <source>
        <dbReference type="ARBA" id="ARBA00004651"/>
    </source>
</evidence>
<keyword evidence="4 8" id="KW-0812">Transmembrane</keyword>
<feature type="transmembrane region" description="Helical" evidence="8">
    <location>
        <begin position="665"/>
        <end position="685"/>
    </location>
</feature>
<dbReference type="EMBL" id="FRCS01000021">
    <property type="protein sequence ID" value="SHN47210.1"/>
    <property type="molecule type" value="Genomic_DNA"/>
</dbReference>
<comment type="subcellular location">
    <subcellularLocation>
        <location evidence="1">Cell membrane</location>
        <topology evidence="1">Multi-pass membrane protein</topology>
    </subcellularLocation>
</comment>
<dbReference type="InterPro" id="IPR004869">
    <property type="entry name" value="MMPL_dom"/>
</dbReference>
<feature type="domain" description="SSD" evidence="9">
    <location>
        <begin position="176"/>
        <end position="335"/>
    </location>
</feature>
<evidence type="ECO:0000256" key="3">
    <source>
        <dbReference type="ARBA" id="ARBA00022475"/>
    </source>
</evidence>
<feature type="transmembrane region" description="Helical" evidence="8">
    <location>
        <begin position="594"/>
        <end position="615"/>
    </location>
</feature>
<evidence type="ECO:0000313" key="10">
    <source>
        <dbReference type="EMBL" id="SHN47210.1"/>
    </source>
</evidence>
<dbReference type="InterPro" id="IPR000731">
    <property type="entry name" value="SSD"/>
</dbReference>
<evidence type="ECO:0000259" key="9">
    <source>
        <dbReference type="PROSITE" id="PS50156"/>
    </source>
</evidence>
<dbReference type="PANTHER" id="PTHR33406">
    <property type="entry name" value="MEMBRANE PROTEIN MJ1562-RELATED"/>
    <property type="match status" value="1"/>
</dbReference>
<evidence type="ECO:0000256" key="6">
    <source>
        <dbReference type="ARBA" id="ARBA00023136"/>
    </source>
</evidence>
<keyword evidence="5 8" id="KW-1133">Transmembrane helix</keyword>
<dbReference type="OrthoDB" id="2365435at2"/>
<reference evidence="10 11" key="1">
    <citation type="submission" date="2016-11" db="EMBL/GenBank/DDBJ databases">
        <authorList>
            <person name="Jaros S."/>
            <person name="Januszkiewicz K."/>
            <person name="Wedrychowicz H."/>
        </authorList>
    </citation>
    <scope>NUCLEOTIDE SEQUENCE [LARGE SCALE GENOMIC DNA]</scope>
    <source>
        <strain evidence="10 11">DSM 46144</strain>
    </source>
</reference>
<protein>
    <submittedName>
        <fullName evidence="10">Putative drug exporter of the RND superfamily</fullName>
    </submittedName>
</protein>
<feature type="transmembrane region" description="Helical" evidence="8">
    <location>
        <begin position="534"/>
        <end position="551"/>
    </location>
</feature>
<dbReference type="PANTHER" id="PTHR33406:SF6">
    <property type="entry name" value="MEMBRANE PROTEIN YDGH-RELATED"/>
    <property type="match status" value="1"/>
</dbReference>